<dbReference type="GO" id="GO:0005737">
    <property type="term" value="C:cytoplasm"/>
    <property type="evidence" value="ECO:0007669"/>
    <property type="project" value="TreeGrafter"/>
</dbReference>
<name>A0A0M0BR82_9ARCH</name>
<reference evidence="3 4" key="1">
    <citation type="submission" date="2015-06" db="EMBL/GenBank/DDBJ databases">
        <title>New insights into the roles of widespread benthic archaea in carbon and nitrogen cycling.</title>
        <authorList>
            <person name="Lazar C.S."/>
            <person name="Baker B.J."/>
            <person name="Seitz K.W."/>
            <person name="Hyde A.S."/>
            <person name="Dick G.J."/>
            <person name="Hinrichs K.-U."/>
            <person name="Teske A.P."/>
        </authorList>
    </citation>
    <scope>NUCLEOTIDE SEQUENCE [LARGE SCALE GENOMIC DNA]</scope>
    <source>
        <strain evidence="3">DG-45</strain>
    </source>
</reference>
<accession>A0A0M0BR82</accession>
<evidence type="ECO:0000313" key="3">
    <source>
        <dbReference type="EMBL" id="KON31088.1"/>
    </source>
</evidence>
<dbReference type="Proteomes" id="UP000037210">
    <property type="component" value="Unassembled WGS sequence"/>
</dbReference>
<dbReference type="EMBL" id="LFWZ01000013">
    <property type="protein sequence ID" value="KON31088.1"/>
    <property type="molecule type" value="Genomic_DNA"/>
</dbReference>
<keyword evidence="2" id="KW-0808">Transferase</keyword>
<dbReference type="InterPro" id="IPR002773">
    <property type="entry name" value="Deoxyhypusine_synthase"/>
</dbReference>
<dbReference type="InterPro" id="IPR029035">
    <property type="entry name" value="DHS-like_NAD/FAD-binding_dom"/>
</dbReference>
<proteinExistence type="inferred from homology"/>
<organism evidence="3 4">
    <name type="scientific">miscellaneous Crenarchaeota group-15 archaeon DG-45</name>
    <dbReference type="NCBI Taxonomy" id="1685127"/>
    <lineage>
        <taxon>Archaea</taxon>
        <taxon>Candidatus Bathyarchaeota</taxon>
        <taxon>MCG-15</taxon>
    </lineage>
</organism>
<comment type="similarity">
    <text evidence="1">Belongs to the deoxyhypusine synthase family.</text>
</comment>
<dbReference type="InterPro" id="IPR036982">
    <property type="entry name" value="Deoxyhypusine_synthase_sf"/>
</dbReference>
<protein>
    <recommendedName>
        <fullName evidence="5">Deoxyhypusine synthase</fullName>
    </recommendedName>
</protein>
<evidence type="ECO:0000256" key="1">
    <source>
        <dbReference type="ARBA" id="ARBA00009892"/>
    </source>
</evidence>
<dbReference type="Pfam" id="PF01916">
    <property type="entry name" value="DS"/>
    <property type="match status" value="1"/>
</dbReference>
<comment type="caution">
    <text evidence="3">The sequence shown here is derived from an EMBL/GenBank/DDBJ whole genome shotgun (WGS) entry which is preliminary data.</text>
</comment>
<dbReference type="PANTHER" id="PTHR11703:SF2">
    <property type="entry name" value="DEOXYHYPUSINE SYNTHASE-LIKE PROTEIN"/>
    <property type="match status" value="1"/>
</dbReference>
<sequence length="312" mass="33708">MRRVEQMRLRPGMTVGDLAEEMRRAGVIGAGRVGRAVEIVSEMFSDPGYTTFITLSGPLVPGGLRRIMTDLIRDGRVDAVVTNGANVVHDLVEAMGAVHMVGATEADDADLWRRGINRAYDIFIESGVFADLERYVGGILDGIPEEDRVGVPIHGLLREVGLRVGDEDSILLNAARRGVPIFSPGLLDSMLGIPLWMYSKRSRLRIDPLRDFDLFSEMVYDAERAGAIILGGGTPKHHVLYMNTLREGVDAAVQISSARADDGSLSGAPLREAVSWGKVKGERTSTIFGDVTIVFPLIVAAALERIGPSGEG</sequence>
<dbReference type="Gene3D" id="3.40.910.10">
    <property type="entry name" value="Deoxyhypusine synthase"/>
    <property type="match status" value="1"/>
</dbReference>
<dbReference type="GO" id="GO:0034038">
    <property type="term" value="F:deoxyhypusine synthase activity"/>
    <property type="evidence" value="ECO:0007669"/>
    <property type="project" value="TreeGrafter"/>
</dbReference>
<dbReference type="PANTHER" id="PTHR11703">
    <property type="entry name" value="DEOXYHYPUSINE SYNTHASE"/>
    <property type="match status" value="1"/>
</dbReference>
<evidence type="ECO:0000256" key="2">
    <source>
        <dbReference type="ARBA" id="ARBA00022679"/>
    </source>
</evidence>
<evidence type="ECO:0008006" key="5">
    <source>
        <dbReference type="Google" id="ProtNLM"/>
    </source>
</evidence>
<evidence type="ECO:0000313" key="4">
    <source>
        <dbReference type="Proteomes" id="UP000037210"/>
    </source>
</evidence>
<dbReference type="AlphaFoldDB" id="A0A0M0BR82"/>
<gene>
    <name evidence="3" type="ORF">AC482_01880</name>
</gene>
<dbReference type="SUPFAM" id="SSF52467">
    <property type="entry name" value="DHS-like NAD/FAD-binding domain"/>
    <property type="match status" value="1"/>
</dbReference>